<reference evidence="9" key="2">
    <citation type="journal article" date="2007" name="PLoS Biol.">
        <title>Survey sequencing and comparative analysis of the elephant shark (Callorhinchus milii) genome.</title>
        <authorList>
            <person name="Venkatesh B."/>
            <person name="Kirkness E.F."/>
            <person name="Loh Y.H."/>
            <person name="Halpern A.L."/>
            <person name="Lee A.P."/>
            <person name="Johnson J."/>
            <person name="Dandona N."/>
            <person name="Viswanathan L.D."/>
            <person name="Tay A."/>
            <person name="Venter J.C."/>
            <person name="Strausberg R.L."/>
            <person name="Brenner S."/>
        </authorList>
    </citation>
    <scope>NUCLEOTIDE SEQUENCE [LARGE SCALE GENOMIC DNA]</scope>
</reference>
<feature type="domain" description="SH2" evidence="6">
    <location>
        <begin position="58"/>
        <end position="149"/>
    </location>
</feature>
<dbReference type="Proteomes" id="UP000314986">
    <property type="component" value="Unassembled WGS sequence"/>
</dbReference>
<feature type="domain" description="SH3" evidence="7">
    <location>
        <begin position="1"/>
        <end position="56"/>
    </location>
</feature>
<dbReference type="CDD" id="cd09941">
    <property type="entry name" value="SH2_Grb2_like"/>
    <property type="match status" value="1"/>
</dbReference>
<name>A0A4W3J3H1_CALMI</name>
<dbReference type="SMART" id="SM00326">
    <property type="entry name" value="SH3"/>
    <property type="match status" value="1"/>
</dbReference>
<evidence type="ECO:0000256" key="3">
    <source>
        <dbReference type="PROSITE-ProRule" id="PRU00191"/>
    </source>
</evidence>
<feature type="region of interest" description="Disordered" evidence="5">
    <location>
        <begin position="285"/>
        <end position="323"/>
    </location>
</feature>
<dbReference type="PROSITE" id="PS50002">
    <property type="entry name" value="SH3"/>
    <property type="match status" value="1"/>
</dbReference>
<dbReference type="InterPro" id="IPR000980">
    <property type="entry name" value="SH2"/>
</dbReference>
<dbReference type="InParanoid" id="A0A4W3J3H1"/>
<feature type="region of interest" description="Disordered" evidence="5">
    <location>
        <begin position="236"/>
        <end position="265"/>
    </location>
</feature>
<feature type="compositionally biased region" description="Basic and acidic residues" evidence="5">
    <location>
        <begin position="401"/>
        <end position="416"/>
    </location>
</feature>
<protein>
    <submittedName>
        <fullName evidence="8">GRB2 related adaptor protein 2a</fullName>
    </submittedName>
</protein>
<dbReference type="SMART" id="SM00252">
    <property type="entry name" value="SH2"/>
    <property type="match status" value="1"/>
</dbReference>
<dbReference type="PRINTS" id="PR00401">
    <property type="entry name" value="SH2DOMAIN"/>
</dbReference>
<dbReference type="Ensembl" id="ENSCMIT00000027655.1">
    <property type="protein sequence ID" value="ENSCMIP00000027220.1"/>
    <property type="gene ID" value="ENSCMIG00000011852.1"/>
</dbReference>
<keyword evidence="1 4" id="KW-0728">SH3 domain</keyword>
<evidence type="ECO:0000256" key="5">
    <source>
        <dbReference type="SAM" id="MobiDB-lite"/>
    </source>
</evidence>
<evidence type="ECO:0000259" key="7">
    <source>
        <dbReference type="PROSITE" id="PS50002"/>
    </source>
</evidence>
<dbReference type="InterPro" id="IPR043539">
    <property type="entry name" value="Grb2-like"/>
</dbReference>
<dbReference type="InterPro" id="IPR001452">
    <property type="entry name" value="SH3_domain"/>
</dbReference>
<dbReference type="Pfam" id="PF00018">
    <property type="entry name" value="SH3_1"/>
    <property type="match status" value="1"/>
</dbReference>
<keyword evidence="2 3" id="KW-0727">SH2 domain</keyword>
<reference evidence="8" key="5">
    <citation type="submission" date="2025-09" db="UniProtKB">
        <authorList>
            <consortium name="Ensembl"/>
        </authorList>
    </citation>
    <scope>IDENTIFICATION</scope>
</reference>
<dbReference type="SUPFAM" id="SSF50044">
    <property type="entry name" value="SH3-domain"/>
    <property type="match status" value="1"/>
</dbReference>
<gene>
    <name evidence="8" type="primary">grap2a</name>
</gene>
<dbReference type="Pfam" id="PF00017">
    <property type="entry name" value="SH2"/>
    <property type="match status" value="1"/>
</dbReference>
<feature type="region of interest" description="Disordered" evidence="5">
    <location>
        <begin position="154"/>
        <end position="173"/>
    </location>
</feature>
<dbReference type="InterPro" id="IPR036028">
    <property type="entry name" value="SH3-like_dom_sf"/>
</dbReference>
<reference evidence="9" key="1">
    <citation type="journal article" date="2006" name="Science">
        <title>Ancient noncoding elements conserved in the human genome.</title>
        <authorList>
            <person name="Venkatesh B."/>
            <person name="Kirkness E.F."/>
            <person name="Loh Y.H."/>
            <person name="Halpern A.L."/>
            <person name="Lee A.P."/>
            <person name="Johnson J."/>
            <person name="Dandona N."/>
            <person name="Viswanathan L.D."/>
            <person name="Tay A."/>
            <person name="Venter J.C."/>
            <person name="Strausberg R.L."/>
            <person name="Brenner S."/>
        </authorList>
    </citation>
    <scope>NUCLEOTIDE SEQUENCE [LARGE SCALE GENOMIC DNA]</scope>
</reference>
<dbReference type="PRINTS" id="PR00452">
    <property type="entry name" value="SH3DOMAIN"/>
</dbReference>
<dbReference type="Gene3D" id="3.30.505.10">
    <property type="entry name" value="SH2 domain"/>
    <property type="match status" value="1"/>
</dbReference>
<dbReference type="Gene3D" id="2.30.30.40">
    <property type="entry name" value="SH3 Domains"/>
    <property type="match status" value="1"/>
</dbReference>
<dbReference type="PANTHER" id="PTHR46037">
    <property type="entry name" value="PROTEIN ENHANCER OF SEVENLESS 2B"/>
    <property type="match status" value="1"/>
</dbReference>
<keyword evidence="9" id="KW-1185">Reference proteome</keyword>
<reference evidence="8" key="4">
    <citation type="submission" date="2025-08" db="UniProtKB">
        <authorList>
            <consortium name="Ensembl"/>
        </authorList>
    </citation>
    <scope>IDENTIFICATION</scope>
</reference>
<dbReference type="AlphaFoldDB" id="A0A4W3J3H1"/>
<evidence type="ECO:0000313" key="9">
    <source>
        <dbReference type="Proteomes" id="UP000314986"/>
    </source>
</evidence>
<evidence type="ECO:0000259" key="6">
    <source>
        <dbReference type="PROSITE" id="PS50001"/>
    </source>
</evidence>
<dbReference type="GeneTree" id="ENSGT00940000157307"/>
<evidence type="ECO:0000313" key="8">
    <source>
        <dbReference type="Ensembl" id="ENSCMIP00000027220.1"/>
    </source>
</evidence>
<proteinExistence type="predicted"/>
<dbReference type="InterPro" id="IPR036860">
    <property type="entry name" value="SH2_dom_sf"/>
</dbReference>
<reference evidence="9" key="3">
    <citation type="journal article" date="2014" name="Nature">
        <title>Elephant shark genome provides unique insights into gnathostome evolution.</title>
        <authorList>
            <consortium name="International Elephant Shark Genome Sequencing Consortium"/>
            <person name="Venkatesh B."/>
            <person name="Lee A.P."/>
            <person name="Ravi V."/>
            <person name="Maurya A.K."/>
            <person name="Lian M.M."/>
            <person name="Swann J.B."/>
            <person name="Ohta Y."/>
            <person name="Flajnik M.F."/>
            <person name="Sutoh Y."/>
            <person name="Kasahara M."/>
            <person name="Hoon S."/>
            <person name="Gangu V."/>
            <person name="Roy S.W."/>
            <person name="Irimia M."/>
            <person name="Korzh V."/>
            <person name="Kondrychyn I."/>
            <person name="Lim Z.W."/>
            <person name="Tay B.H."/>
            <person name="Tohari S."/>
            <person name="Kong K.W."/>
            <person name="Ho S."/>
            <person name="Lorente-Galdos B."/>
            <person name="Quilez J."/>
            <person name="Marques-Bonet T."/>
            <person name="Raney B.J."/>
            <person name="Ingham P.W."/>
            <person name="Tay A."/>
            <person name="Hillier L.W."/>
            <person name="Minx P."/>
            <person name="Boehm T."/>
            <person name="Wilson R.K."/>
            <person name="Brenner S."/>
            <person name="Warren W.C."/>
        </authorList>
    </citation>
    <scope>NUCLEOTIDE SEQUENCE [LARGE SCALE GENOMIC DNA]</scope>
</reference>
<dbReference type="STRING" id="7868.ENSCMIP00000027220"/>
<evidence type="ECO:0000256" key="1">
    <source>
        <dbReference type="ARBA" id="ARBA00022443"/>
    </source>
</evidence>
<evidence type="ECO:0000256" key="2">
    <source>
        <dbReference type="ARBA" id="ARBA00022999"/>
    </source>
</evidence>
<evidence type="ECO:0000256" key="4">
    <source>
        <dbReference type="PROSITE-ProRule" id="PRU00192"/>
    </source>
</evidence>
<dbReference type="SUPFAM" id="SSF55550">
    <property type="entry name" value="SH2 domain"/>
    <property type="match status" value="1"/>
</dbReference>
<sequence length="416" mass="46679">MEAVGKYEFNGAGEDELSFRKGDTLKVLSTEDDWYKAELLGDEGYVPKNYIEMKSPSWFRGNLSRAESEATLMEQDLGSFLIRTSQSAKNEFSLSVRHEEDVQHFKVLRDGKGHYFLWSEKFSSLNSLVDYYRQTSISKSSQIYLRDGSSESKGGYGASMMASPSTAGPGFTDPAANFKKSSFTPPPTLMLKPLQRQAHIDAPMQRQAYNEAPMQRQAYNEAPMQRQAYNEAPMQRPSYNEAPMQRPSYSEAPMQRQPFNPHAAANDAPMQRQTFKLHAPANEVPMQRHPYNPHAGVNDAPMQRNRYSPHPSASEAPTQRHPYGPPLAAMAEAQPAFRKLSECPPMPVSVSVFQSTNYSRSQCSGRSLRWRPDEMVVCASMCAWGGLGRGNPKFSLNPAVLEKEGGRGERGVQRER</sequence>
<dbReference type="PROSITE" id="PS50001">
    <property type="entry name" value="SH2"/>
    <property type="match status" value="1"/>
</dbReference>
<accession>A0A4W3J3H1</accession>
<organism evidence="8 9">
    <name type="scientific">Callorhinchus milii</name>
    <name type="common">Ghost shark</name>
    <dbReference type="NCBI Taxonomy" id="7868"/>
    <lineage>
        <taxon>Eukaryota</taxon>
        <taxon>Metazoa</taxon>
        <taxon>Chordata</taxon>
        <taxon>Craniata</taxon>
        <taxon>Vertebrata</taxon>
        <taxon>Chondrichthyes</taxon>
        <taxon>Holocephali</taxon>
        <taxon>Chimaeriformes</taxon>
        <taxon>Callorhinchidae</taxon>
        <taxon>Callorhinchus</taxon>
    </lineage>
</organism>
<feature type="region of interest" description="Disordered" evidence="5">
    <location>
        <begin position="396"/>
        <end position="416"/>
    </location>
</feature>